<dbReference type="Pfam" id="PF24623">
    <property type="entry name" value="Phage_zn_bind_8"/>
    <property type="match status" value="1"/>
</dbReference>
<comment type="caution">
    <text evidence="2">The sequence shown here is derived from an EMBL/GenBank/DDBJ whole genome shotgun (WGS) entry which is preliminary data.</text>
</comment>
<reference evidence="2 3" key="1">
    <citation type="submission" date="2016-09" db="EMBL/GenBank/DDBJ databases">
        <title>genome sequence of Mycobacterium sp. 739 SCH.</title>
        <authorList>
            <person name="Greninger A.L."/>
            <person name="Qin X."/>
            <person name="Jerome K."/>
            <person name="Vora S."/>
            <person name="Quinn K."/>
        </authorList>
    </citation>
    <scope>NUCLEOTIDE SEQUENCE [LARGE SCALE GENOMIC DNA]</scope>
    <source>
        <strain evidence="2 3">SCH</strain>
    </source>
</reference>
<dbReference type="InterPro" id="IPR056911">
    <property type="entry name" value="Phage_Znf_bind_put"/>
</dbReference>
<evidence type="ECO:0000313" key="2">
    <source>
        <dbReference type="EMBL" id="OFJ52558.1"/>
    </source>
</evidence>
<sequence>MGRRRYQPFSAVDPFTVDCGFCDAPAGTQCTNLVTGKPVVHFAAHAERVRAAEDARGEADE</sequence>
<dbReference type="Proteomes" id="UP000178953">
    <property type="component" value="Unassembled WGS sequence"/>
</dbReference>
<protein>
    <recommendedName>
        <fullName evidence="1">DNA-binding phage zinc finger domain-containing protein</fullName>
    </recommendedName>
</protein>
<feature type="domain" description="DNA-binding phage zinc finger" evidence="1">
    <location>
        <begin position="11"/>
        <end position="57"/>
    </location>
</feature>
<dbReference type="RefSeq" id="WP_070354307.1">
    <property type="nucleotide sequence ID" value="NZ_CP043474.1"/>
</dbReference>
<proteinExistence type="predicted"/>
<gene>
    <name evidence="2" type="ORF">BEL07_17085</name>
</gene>
<accession>A0A1E8Q1S4</accession>
<keyword evidence="3" id="KW-1185">Reference proteome</keyword>
<name>A0A1E8Q1S4_9MYCO</name>
<evidence type="ECO:0000259" key="1">
    <source>
        <dbReference type="Pfam" id="PF24623"/>
    </source>
</evidence>
<organism evidence="2 3">
    <name type="scientific">Mycolicibacterium grossiae</name>
    <dbReference type="NCBI Taxonomy" id="1552759"/>
    <lineage>
        <taxon>Bacteria</taxon>
        <taxon>Bacillati</taxon>
        <taxon>Actinomycetota</taxon>
        <taxon>Actinomycetes</taxon>
        <taxon>Mycobacteriales</taxon>
        <taxon>Mycobacteriaceae</taxon>
        <taxon>Mycolicibacterium</taxon>
    </lineage>
</organism>
<dbReference type="EMBL" id="MCHX01000038">
    <property type="protein sequence ID" value="OFJ52558.1"/>
    <property type="molecule type" value="Genomic_DNA"/>
</dbReference>
<evidence type="ECO:0000313" key="3">
    <source>
        <dbReference type="Proteomes" id="UP000178953"/>
    </source>
</evidence>
<dbReference type="AlphaFoldDB" id="A0A1E8Q1S4"/>